<keyword evidence="3 6" id="KW-0812">Transmembrane</keyword>
<proteinExistence type="predicted"/>
<sequence>MEQKGKDLGVKLKKFDARQFLQGHGIIIGFIAIVGLLSIARPNFLSIGNIVTMLRQVSGIGIATIGIGFLIIMSCNDLGLGSVLALVGILSGLTVSTGAFGLALPTGVGFLVGIAASTMVALFAGTIIAKARIPAFIVTMGTMSICRGLALIFAHGMPVANFPAAFTYLGTANLGPIPWSVIMYIMVIGVAWYILNKRPFGRYIYAVGSNEEAARVAGINVDRVKILAYLFEGITLGIAGILYAGRLKSASPTFATGYELDAIAGCIIGGVSFSGGIGTVSDMVIGALLLGVINNGMDLLGVEAFYKQVVKGAIIIIAVLIDRKRTGRS</sequence>
<evidence type="ECO:0000256" key="4">
    <source>
        <dbReference type="ARBA" id="ARBA00022989"/>
    </source>
</evidence>
<feature type="transmembrane region" description="Helical" evidence="6">
    <location>
        <begin position="110"/>
        <end position="129"/>
    </location>
</feature>
<dbReference type="GO" id="GO:0005886">
    <property type="term" value="C:plasma membrane"/>
    <property type="evidence" value="ECO:0007669"/>
    <property type="project" value="UniProtKB-SubCell"/>
</dbReference>
<evidence type="ECO:0000256" key="3">
    <source>
        <dbReference type="ARBA" id="ARBA00022692"/>
    </source>
</evidence>
<accession>F4GJJ3</accession>
<dbReference type="Proteomes" id="UP000007939">
    <property type="component" value="Chromosome"/>
</dbReference>
<reference evidence="7 8" key="2">
    <citation type="journal article" date="2012" name="Stand. Genomic Sci.">
        <title>Complete genome sequence of the termite hindgut bacterium Spirochaeta coccoides type strain (SPN1(T)), reclassification in the genus Sphaerochaeta as Sphaerochaeta coccoides comb. nov. and emendations of the family Spirochaetaceae and the genus Sphaerochaeta.</title>
        <authorList>
            <person name="Abt B."/>
            <person name="Han C."/>
            <person name="Scheuner C."/>
            <person name="Lu M."/>
            <person name="Lapidus A."/>
            <person name="Nolan M."/>
            <person name="Lucas S."/>
            <person name="Hammon N."/>
            <person name="Deshpande S."/>
            <person name="Cheng J.F."/>
            <person name="Tapia R."/>
            <person name="Goodwin L.A."/>
            <person name="Pitluck S."/>
            <person name="Liolios K."/>
            <person name="Pagani I."/>
            <person name="Ivanova N."/>
            <person name="Mavromatis K."/>
            <person name="Mikhailova N."/>
            <person name="Huntemann M."/>
            <person name="Pati A."/>
            <person name="Chen A."/>
            <person name="Palaniappan K."/>
            <person name="Land M."/>
            <person name="Hauser L."/>
            <person name="Brambilla E.M."/>
            <person name="Rohde M."/>
            <person name="Spring S."/>
            <person name="Gronow S."/>
            <person name="Goker M."/>
            <person name="Woyke T."/>
            <person name="Bristow J."/>
            <person name="Eisen J.A."/>
            <person name="Markowitz V."/>
            <person name="Hugenholtz P."/>
            <person name="Kyrpides N.C."/>
            <person name="Klenk H.P."/>
            <person name="Detter J.C."/>
        </authorList>
    </citation>
    <scope>NUCLEOTIDE SEQUENCE [LARGE SCALE GENOMIC DNA]</scope>
    <source>
        <strain evidence="8">ATCC BAA-1237 / DSM 17374 / SPN1</strain>
    </source>
</reference>
<feature type="transmembrane region" description="Helical" evidence="6">
    <location>
        <begin position="53"/>
        <end position="72"/>
    </location>
</feature>
<feature type="transmembrane region" description="Helical" evidence="6">
    <location>
        <begin position="177"/>
        <end position="195"/>
    </location>
</feature>
<dbReference type="EMBL" id="CP002659">
    <property type="protein sequence ID" value="AEC02258.1"/>
    <property type="molecule type" value="Genomic_DNA"/>
</dbReference>
<dbReference type="KEGG" id="scc:Spico_1037"/>
<evidence type="ECO:0000313" key="7">
    <source>
        <dbReference type="EMBL" id="AEC02258.1"/>
    </source>
</evidence>
<dbReference type="RefSeq" id="WP_013739653.1">
    <property type="nucleotide sequence ID" value="NC_015436.1"/>
</dbReference>
<feature type="transmembrane region" description="Helical" evidence="6">
    <location>
        <begin position="136"/>
        <end position="157"/>
    </location>
</feature>
<evidence type="ECO:0000313" key="8">
    <source>
        <dbReference type="Proteomes" id="UP000007939"/>
    </source>
</evidence>
<evidence type="ECO:0000256" key="2">
    <source>
        <dbReference type="ARBA" id="ARBA00022475"/>
    </source>
</evidence>
<dbReference type="HOGENOM" id="CLU_028880_2_2_12"/>
<protein>
    <submittedName>
        <fullName evidence="7">Inner-membrane translocator</fullName>
    </submittedName>
</protein>
<gene>
    <name evidence="7" type="ordered locus">Spico_1037</name>
</gene>
<dbReference type="STRING" id="760011.Spico_1037"/>
<dbReference type="eggNOG" id="COG1172">
    <property type="taxonomic scope" value="Bacteria"/>
</dbReference>
<dbReference type="InterPro" id="IPR001851">
    <property type="entry name" value="ABC_transp_permease"/>
</dbReference>
<feature type="transmembrane region" description="Helical" evidence="6">
    <location>
        <begin position="304"/>
        <end position="321"/>
    </location>
</feature>
<evidence type="ECO:0000256" key="6">
    <source>
        <dbReference type="SAM" id="Phobius"/>
    </source>
</evidence>
<keyword evidence="4 6" id="KW-1133">Transmembrane helix</keyword>
<reference evidence="8" key="1">
    <citation type="submission" date="2011-04" db="EMBL/GenBank/DDBJ databases">
        <title>The complete genome of Spirochaeta coccoides DSM 17374.</title>
        <authorList>
            <person name="Lucas S."/>
            <person name="Copeland A."/>
            <person name="Lapidus A."/>
            <person name="Bruce D."/>
            <person name="Goodwin L."/>
            <person name="Pitluck S."/>
            <person name="Peters L."/>
            <person name="Kyrpides N."/>
            <person name="Mavromatis K."/>
            <person name="Pagani I."/>
            <person name="Ivanova N."/>
            <person name="Ovchinnikova G."/>
            <person name="Lu M."/>
            <person name="Detter J.C."/>
            <person name="Tapia R."/>
            <person name="Han C."/>
            <person name="Land M."/>
            <person name="Hauser L."/>
            <person name="Markowitz V."/>
            <person name="Cheng J.-F."/>
            <person name="Hugenholtz P."/>
            <person name="Woyke T."/>
            <person name="Wu D."/>
            <person name="Spring S."/>
            <person name="Schroeder M."/>
            <person name="Brambilla E."/>
            <person name="Klenk H.-P."/>
            <person name="Eisen J.A."/>
        </authorList>
    </citation>
    <scope>NUCLEOTIDE SEQUENCE [LARGE SCALE GENOMIC DNA]</scope>
    <source>
        <strain evidence="8">ATCC BAA-1237 / DSM 17374 / SPN1</strain>
    </source>
</reference>
<dbReference type="CDD" id="cd06579">
    <property type="entry name" value="TM_PBP1_transp_AraH_like"/>
    <property type="match status" value="1"/>
</dbReference>
<comment type="subcellular location">
    <subcellularLocation>
        <location evidence="1">Cell membrane</location>
        <topology evidence="1">Multi-pass membrane protein</topology>
    </subcellularLocation>
</comment>
<feature type="transmembrane region" description="Helical" evidence="6">
    <location>
        <begin position="226"/>
        <end position="245"/>
    </location>
</feature>
<keyword evidence="8" id="KW-1185">Reference proteome</keyword>
<feature type="transmembrane region" description="Helical" evidence="6">
    <location>
        <begin position="21"/>
        <end position="41"/>
    </location>
</feature>
<organism evidence="7 8">
    <name type="scientific">Parasphaerochaeta coccoides (strain ATCC BAA-1237 / DSM 17374 / SPN1)</name>
    <name type="common">Sphaerochaeta coccoides</name>
    <dbReference type="NCBI Taxonomy" id="760011"/>
    <lineage>
        <taxon>Bacteria</taxon>
        <taxon>Pseudomonadati</taxon>
        <taxon>Spirochaetota</taxon>
        <taxon>Spirochaetia</taxon>
        <taxon>Spirochaetales</taxon>
        <taxon>Sphaerochaetaceae</taxon>
        <taxon>Parasphaerochaeta</taxon>
    </lineage>
</organism>
<dbReference type="AlphaFoldDB" id="F4GJJ3"/>
<feature type="transmembrane region" description="Helical" evidence="6">
    <location>
        <begin position="84"/>
        <end position="104"/>
    </location>
</feature>
<dbReference type="PANTHER" id="PTHR32196">
    <property type="entry name" value="ABC TRANSPORTER PERMEASE PROTEIN YPHD-RELATED-RELATED"/>
    <property type="match status" value="1"/>
</dbReference>
<keyword evidence="2" id="KW-1003">Cell membrane</keyword>
<dbReference type="OrthoDB" id="368246at2"/>
<evidence type="ECO:0000256" key="1">
    <source>
        <dbReference type="ARBA" id="ARBA00004651"/>
    </source>
</evidence>
<name>F4GJJ3_PARC1</name>
<evidence type="ECO:0000256" key="5">
    <source>
        <dbReference type="ARBA" id="ARBA00023136"/>
    </source>
</evidence>
<dbReference type="Pfam" id="PF02653">
    <property type="entry name" value="BPD_transp_2"/>
    <property type="match status" value="1"/>
</dbReference>
<keyword evidence="5 6" id="KW-0472">Membrane</keyword>
<dbReference type="GO" id="GO:0022857">
    <property type="term" value="F:transmembrane transporter activity"/>
    <property type="evidence" value="ECO:0007669"/>
    <property type="project" value="InterPro"/>
</dbReference>